<comment type="similarity">
    <text evidence="1">Belongs to the sigma-70 factor family. ECF subfamily.</text>
</comment>
<dbReference type="OrthoDB" id="795989at2"/>
<evidence type="ECO:0000259" key="7">
    <source>
        <dbReference type="Pfam" id="PF08281"/>
    </source>
</evidence>
<gene>
    <name evidence="8" type="ORF">C7377_1583</name>
</gene>
<evidence type="ECO:0000313" key="9">
    <source>
        <dbReference type="Proteomes" id="UP000251835"/>
    </source>
</evidence>
<keyword evidence="5" id="KW-0804">Transcription</keyword>
<dbReference type="PANTHER" id="PTHR43133">
    <property type="entry name" value="RNA POLYMERASE ECF-TYPE SIGMA FACTO"/>
    <property type="match status" value="1"/>
</dbReference>
<keyword evidence="2" id="KW-0805">Transcription regulation</keyword>
<proteinExistence type="inferred from homology"/>
<dbReference type="InterPro" id="IPR013325">
    <property type="entry name" value="RNA_pol_sigma_r2"/>
</dbReference>
<dbReference type="RefSeq" id="WP_116496804.1">
    <property type="nucleotide sequence ID" value="NZ_QENZ01000005.1"/>
</dbReference>
<dbReference type="InterPro" id="IPR013249">
    <property type="entry name" value="RNA_pol_sigma70_r4_t2"/>
</dbReference>
<evidence type="ECO:0000256" key="5">
    <source>
        <dbReference type="ARBA" id="ARBA00023163"/>
    </source>
</evidence>
<keyword evidence="9" id="KW-1185">Reference proteome</keyword>
<sequence length="161" mass="18990">MTRKEYAKYLLPAVDNVLPMACRMLGCTSKAEDVVQEVMLSLWERRKEVHIKTSYKAFLYQSVRNKCLDTLKQNNKLNFEINKEYRDIATSTTDDFDTRDWITKCIRTLLELQQKVINMREIDGLEFYEISELLELKEAHVRVLLSRAKKTLQEILPKGLK</sequence>
<dbReference type="InterPro" id="IPR036388">
    <property type="entry name" value="WH-like_DNA-bd_sf"/>
</dbReference>
<evidence type="ECO:0000256" key="3">
    <source>
        <dbReference type="ARBA" id="ARBA00023082"/>
    </source>
</evidence>
<evidence type="ECO:0000256" key="2">
    <source>
        <dbReference type="ARBA" id="ARBA00023015"/>
    </source>
</evidence>
<dbReference type="Pfam" id="PF08281">
    <property type="entry name" value="Sigma70_r4_2"/>
    <property type="match status" value="1"/>
</dbReference>
<organism evidence="8 9">
    <name type="scientific">Balneicella halophila</name>
    <dbReference type="NCBI Taxonomy" id="1537566"/>
    <lineage>
        <taxon>Bacteria</taxon>
        <taxon>Pseudomonadati</taxon>
        <taxon>Bacteroidota</taxon>
        <taxon>Bacteroidia</taxon>
        <taxon>Bacteroidales</taxon>
        <taxon>Balneicellaceae</taxon>
        <taxon>Balneicella</taxon>
    </lineage>
</organism>
<dbReference type="Gene3D" id="1.10.1740.10">
    <property type="match status" value="1"/>
</dbReference>
<feature type="domain" description="RNA polymerase sigma factor 70 region 4 type 2" evidence="7">
    <location>
        <begin position="100"/>
        <end position="152"/>
    </location>
</feature>
<dbReference type="GO" id="GO:0016987">
    <property type="term" value="F:sigma factor activity"/>
    <property type="evidence" value="ECO:0007669"/>
    <property type="project" value="UniProtKB-KW"/>
</dbReference>
<feature type="domain" description="RNA polymerase sigma-70 region 2" evidence="6">
    <location>
        <begin position="20"/>
        <end position="75"/>
    </location>
</feature>
<dbReference type="PANTHER" id="PTHR43133:SF8">
    <property type="entry name" value="RNA POLYMERASE SIGMA FACTOR HI_1459-RELATED"/>
    <property type="match status" value="1"/>
</dbReference>
<dbReference type="GO" id="GO:0006352">
    <property type="term" value="P:DNA-templated transcription initiation"/>
    <property type="evidence" value="ECO:0007669"/>
    <property type="project" value="InterPro"/>
</dbReference>
<evidence type="ECO:0000256" key="1">
    <source>
        <dbReference type="ARBA" id="ARBA00010641"/>
    </source>
</evidence>
<dbReference type="EMBL" id="QENZ01000005">
    <property type="protein sequence ID" value="PVX49943.1"/>
    <property type="molecule type" value="Genomic_DNA"/>
</dbReference>
<dbReference type="InterPro" id="IPR014284">
    <property type="entry name" value="RNA_pol_sigma-70_dom"/>
</dbReference>
<dbReference type="SUPFAM" id="SSF88946">
    <property type="entry name" value="Sigma2 domain of RNA polymerase sigma factors"/>
    <property type="match status" value="1"/>
</dbReference>
<dbReference type="AlphaFoldDB" id="A0A7L4UPF7"/>
<protein>
    <submittedName>
        <fullName evidence="8">RNA polymerase sigma-70 factor (ECF subfamily)</fullName>
    </submittedName>
</protein>
<dbReference type="GO" id="GO:0003677">
    <property type="term" value="F:DNA binding"/>
    <property type="evidence" value="ECO:0007669"/>
    <property type="project" value="UniProtKB-KW"/>
</dbReference>
<comment type="caution">
    <text evidence="8">The sequence shown here is derived from an EMBL/GenBank/DDBJ whole genome shotgun (WGS) entry which is preliminary data.</text>
</comment>
<dbReference type="Gene3D" id="1.10.10.10">
    <property type="entry name" value="Winged helix-like DNA-binding domain superfamily/Winged helix DNA-binding domain"/>
    <property type="match status" value="1"/>
</dbReference>
<dbReference type="Pfam" id="PF04542">
    <property type="entry name" value="Sigma70_r2"/>
    <property type="match status" value="1"/>
</dbReference>
<dbReference type="InterPro" id="IPR013324">
    <property type="entry name" value="RNA_pol_sigma_r3/r4-like"/>
</dbReference>
<keyword evidence="4" id="KW-0238">DNA-binding</keyword>
<evidence type="ECO:0000256" key="4">
    <source>
        <dbReference type="ARBA" id="ARBA00023125"/>
    </source>
</evidence>
<dbReference type="InterPro" id="IPR039425">
    <property type="entry name" value="RNA_pol_sigma-70-like"/>
</dbReference>
<dbReference type="Proteomes" id="UP000251835">
    <property type="component" value="Unassembled WGS sequence"/>
</dbReference>
<name>A0A7L4UPF7_BALHA</name>
<dbReference type="SUPFAM" id="SSF88659">
    <property type="entry name" value="Sigma3 and sigma4 domains of RNA polymerase sigma factors"/>
    <property type="match status" value="1"/>
</dbReference>
<keyword evidence="3" id="KW-0731">Sigma factor</keyword>
<evidence type="ECO:0000313" key="8">
    <source>
        <dbReference type="EMBL" id="PVX49943.1"/>
    </source>
</evidence>
<accession>A0A7L4UPF7</accession>
<dbReference type="NCBIfam" id="TIGR02937">
    <property type="entry name" value="sigma70-ECF"/>
    <property type="match status" value="1"/>
</dbReference>
<reference evidence="8 9" key="1">
    <citation type="submission" date="2018-05" db="EMBL/GenBank/DDBJ databases">
        <title>Genomic Encyclopedia of Type Strains, Phase IV (KMG-IV): sequencing the most valuable type-strain genomes for metagenomic binning, comparative biology and taxonomic classification.</title>
        <authorList>
            <person name="Goeker M."/>
        </authorList>
    </citation>
    <scope>NUCLEOTIDE SEQUENCE [LARGE SCALE GENOMIC DNA]</scope>
    <source>
        <strain evidence="8 9">DSM 28579</strain>
    </source>
</reference>
<evidence type="ECO:0000259" key="6">
    <source>
        <dbReference type="Pfam" id="PF04542"/>
    </source>
</evidence>
<dbReference type="InterPro" id="IPR007627">
    <property type="entry name" value="RNA_pol_sigma70_r2"/>
</dbReference>